<dbReference type="EMBL" id="QZVS01000069">
    <property type="protein sequence ID" value="RJT89764.1"/>
    <property type="molecule type" value="Genomic_DNA"/>
</dbReference>
<keyword evidence="3" id="KW-0804">Transcription</keyword>
<dbReference type="InterPro" id="IPR029016">
    <property type="entry name" value="GAF-like_dom_sf"/>
</dbReference>
<dbReference type="AlphaFoldDB" id="A0A3A5MX38"/>
<evidence type="ECO:0000259" key="4">
    <source>
        <dbReference type="PROSITE" id="PS51077"/>
    </source>
</evidence>
<keyword evidence="2" id="KW-0238">DNA-binding</keyword>
<dbReference type="PROSITE" id="PS51078">
    <property type="entry name" value="ICLR_ED"/>
    <property type="match status" value="1"/>
</dbReference>
<accession>A0A3A5MX38</accession>
<organism evidence="6 7">
    <name type="scientific">Cryobacterium melibiosiphilum</name>
    <dbReference type="NCBI Taxonomy" id="995039"/>
    <lineage>
        <taxon>Bacteria</taxon>
        <taxon>Bacillati</taxon>
        <taxon>Actinomycetota</taxon>
        <taxon>Actinomycetes</taxon>
        <taxon>Micrococcales</taxon>
        <taxon>Microbacteriaceae</taxon>
        <taxon>Cryobacterium</taxon>
    </lineage>
</organism>
<evidence type="ECO:0000256" key="1">
    <source>
        <dbReference type="ARBA" id="ARBA00023015"/>
    </source>
</evidence>
<dbReference type="InterPro" id="IPR050707">
    <property type="entry name" value="HTH_MetabolicPath_Reg"/>
</dbReference>
<feature type="domain" description="HTH iclR-type" evidence="4">
    <location>
        <begin position="69"/>
        <end position="129"/>
    </location>
</feature>
<evidence type="ECO:0000256" key="3">
    <source>
        <dbReference type="ARBA" id="ARBA00023163"/>
    </source>
</evidence>
<dbReference type="GO" id="GO:0003677">
    <property type="term" value="F:DNA binding"/>
    <property type="evidence" value="ECO:0007669"/>
    <property type="project" value="UniProtKB-KW"/>
</dbReference>
<dbReference type="InterPro" id="IPR036390">
    <property type="entry name" value="WH_DNA-bd_sf"/>
</dbReference>
<keyword evidence="7" id="KW-1185">Reference proteome</keyword>
<comment type="caution">
    <text evidence="6">The sequence shown here is derived from an EMBL/GenBank/DDBJ whole genome shotgun (WGS) entry which is preliminary data.</text>
</comment>
<dbReference type="InterPro" id="IPR005471">
    <property type="entry name" value="Tscrpt_reg_IclR_N"/>
</dbReference>
<protein>
    <submittedName>
        <fullName evidence="6">IclR family transcriptional regulator</fullName>
    </submittedName>
</protein>
<proteinExistence type="predicted"/>
<evidence type="ECO:0000313" key="6">
    <source>
        <dbReference type="EMBL" id="RJT89764.1"/>
    </source>
</evidence>
<sequence length="315" mass="34075">MSPGCGLKRSNRSSPARVARRSWSTNVATLATLLDGIFDANREANGIDERTDQTGETPEANENVPELMNRSVLRAMALLQELGKRPEGATAAELAVATRLARPTAFRLLLSLAHSGMVVKIESRFSLGLELARLGRIADPYRELQPRVQVFIDRLSKELNEATAFSIVTGPSGLDLIAEAAGSHLLSTAMGYIGRDMPLHASAMGKILLAELADDQIVALLPEQLEKLTPFTITDRRLLLHELADVRARGYATLDNELEDGLYAVAVPVRDHAGHLTGILSVSGLGQRMKAVNVHAYIEKLRTASNQLTADILGS</sequence>
<dbReference type="GO" id="GO:0003700">
    <property type="term" value="F:DNA-binding transcription factor activity"/>
    <property type="evidence" value="ECO:0007669"/>
    <property type="project" value="TreeGrafter"/>
</dbReference>
<dbReference type="PANTHER" id="PTHR30136">
    <property type="entry name" value="HELIX-TURN-HELIX TRANSCRIPTIONAL REGULATOR, ICLR FAMILY"/>
    <property type="match status" value="1"/>
</dbReference>
<dbReference type="SUPFAM" id="SSF55781">
    <property type="entry name" value="GAF domain-like"/>
    <property type="match status" value="1"/>
</dbReference>
<dbReference type="PROSITE" id="PS51077">
    <property type="entry name" value="HTH_ICLR"/>
    <property type="match status" value="1"/>
</dbReference>
<dbReference type="Proteomes" id="UP000272015">
    <property type="component" value="Unassembled WGS sequence"/>
</dbReference>
<dbReference type="Gene3D" id="1.10.10.10">
    <property type="entry name" value="Winged helix-like DNA-binding domain superfamily/Winged helix DNA-binding domain"/>
    <property type="match status" value="1"/>
</dbReference>
<dbReference type="Pfam" id="PF01614">
    <property type="entry name" value="IclR_C"/>
    <property type="match status" value="1"/>
</dbReference>
<dbReference type="Pfam" id="PF09339">
    <property type="entry name" value="HTH_IclR"/>
    <property type="match status" value="1"/>
</dbReference>
<evidence type="ECO:0000259" key="5">
    <source>
        <dbReference type="PROSITE" id="PS51078"/>
    </source>
</evidence>
<evidence type="ECO:0000313" key="7">
    <source>
        <dbReference type="Proteomes" id="UP000272015"/>
    </source>
</evidence>
<dbReference type="SUPFAM" id="SSF46785">
    <property type="entry name" value="Winged helix' DNA-binding domain"/>
    <property type="match status" value="1"/>
</dbReference>
<gene>
    <name evidence="6" type="ORF">D6T64_05965</name>
</gene>
<feature type="domain" description="IclR-ED" evidence="5">
    <location>
        <begin position="130"/>
        <end position="314"/>
    </location>
</feature>
<dbReference type="InterPro" id="IPR036388">
    <property type="entry name" value="WH-like_DNA-bd_sf"/>
</dbReference>
<dbReference type="SMART" id="SM00346">
    <property type="entry name" value="HTH_ICLR"/>
    <property type="match status" value="1"/>
</dbReference>
<keyword evidence="1" id="KW-0805">Transcription regulation</keyword>
<dbReference type="InterPro" id="IPR014757">
    <property type="entry name" value="Tscrpt_reg_IclR_C"/>
</dbReference>
<dbReference type="Gene3D" id="3.30.450.40">
    <property type="match status" value="1"/>
</dbReference>
<dbReference type="GO" id="GO:0045892">
    <property type="term" value="P:negative regulation of DNA-templated transcription"/>
    <property type="evidence" value="ECO:0007669"/>
    <property type="project" value="TreeGrafter"/>
</dbReference>
<reference evidence="6 7" key="1">
    <citation type="submission" date="2018-09" db="EMBL/GenBank/DDBJ databases">
        <title>Novel species of Cryobacterium.</title>
        <authorList>
            <person name="Liu Q."/>
            <person name="Xin Y.-H."/>
        </authorList>
    </citation>
    <scope>NUCLEOTIDE SEQUENCE [LARGE SCALE GENOMIC DNA]</scope>
    <source>
        <strain evidence="6 7">Hh39</strain>
    </source>
</reference>
<dbReference type="PANTHER" id="PTHR30136:SF34">
    <property type="entry name" value="TRANSCRIPTIONAL REGULATOR"/>
    <property type="match status" value="1"/>
</dbReference>
<name>A0A3A5MX38_9MICO</name>
<evidence type="ECO:0000256" key="2">
    <source>
        <dbReference type="ARBA" id="ARBA00023125"/>
    </source>
</evidence>